<dbReference type="NCBIfam" id="TIGR00753">
    <property type="entry name" value="undec_PP_bacA"/>
    <property type="match status" value="1"/>
</dbReference>
<evidence type="ECO:0000256" key="11">
    <source>
        <dbReference type="ARBA" id="ARBA00023136"/>
    </source>
</evidence>
<accession>A0A6N2TG05</accession>
<dbReference type="GO" id="GO:0071555">
    <property type="term" value="P:cell wall organization"/>
    <property type="evidence" value="ECO:0007669"/>
    <property type="project" value="UniProtKB-KW"/>
</dbReference>
<dbReference type="NCBIfam" id="NF001392">
    <property type="entry name" value="PRK00281.2-1"/>
    <property type="match status" value="1"/>
</dbReference>
<feature type="transmembrane region" description="Helical" evidence="17">
    <location>
        <begin position="190"/>
        <end position="209"/>
    </location>
</feature>
<organism evidence="18">
    <name type="scientific">Schaalia odontolytica</name>
    <dbReference type="NCBI Taxonomy" id="1660"/>
    <lineage>
        <taxon>Bacteria</taxon>
        <taxon>Bacillati</taxon>
        <taxon>Actinomycetota</taxon>
        <taxon>Actinomycetes</taxon>
        <taxon>Actinomycetales</taxon>
        <taxon>Actinomycetaceae</taxon>
        <taxon>Schaalia</taxon>
    </lineage>
</organism>
<evidence type="ECO:0000256" key="12">
    <source>
        <dbReference type="ARBA" id="ARBA00023251"/>
    </source>
</evidence>
<comment type="similarity">
    <text evidence="2 17">Belongs to the UppP family.</text>
</comment>
<comment type="subcellular location">
    <subcellularLocation>
        <location evidence="1 17">Cell membrane</location>
        <topology evidence="1 17">Multi-pass membrane protein</topology>
    </subcellularLocation>
</comment>
<evidence type="ECO:0000256" key="3">
    <source>
        <dbReference type="ARBA" id="ARBA00012374"/>
    </source>
</evidence>
<dbReference type="InterPro" id="IPR003824">
    <property type="entry name" value="UppP"/>
</dbReference>
<comment type="miscellaneous">
    <text evidence="17">Bacitracin is thought to be involved in the inhibition of peptidoglycan synthesis by sequestering undecaprenyl diphosphate, thereby reducing the pool of lipid carrier available.</text>
</comment>
<proteinExistence type="inferred from homology"/>
<evidence type="ECO:0000256" key="17">
    <source>
        <dbReference type="HAMAP-Rule" id="MF_01006"/>
    </source>
</evidence>
<dbReference type="GO" id="GO:0008360">
    <property type="term" value="P:regulation of cell shape"/>
    <property type="evidence" value="ECO:0007669"/>
    <property type="project" value="UniProtKB-KW"/>
</dbReference>
<keyword evidence="10 17" id="KW-1133">Transmembrane helix</keyword>
<dbReference type="GO" id="GO:0046677">
    <property type="term" value="P:response to antibiotic"/>
    <property type="evidence" value="ECO:0007669"/>
    <property type="project" value="UniProtKB-UniRule"/>
</dbReference>
<comment type="catalytic activity">
    <reaction evidence="16 17">
        <text>di-trans,octa-cis-undecaprenyl diphosphate + H2O = di-trans,octa-cis-undecaprenyl phosphate + phosphate + H(+)</text>
        <dbReference type="Rhea" id="RHEA:28094"/>
        <dbReference type="ChEBI" id="CHEBI:15377"/>
        <dbReference type="ChEBI" id="CHEBI:15378"/>
        <dbReference type="ChEBI" id="CHEBI:43474"/>
        <dbReference type="ChEBI" id="CHEBI:58405"/>
        <dbReference type="ChEBI" id="CHEBI:60392"/>
        <dbReference type="EC" id="3.6.1.27"/>
    </reaction>
</comment>
<evidence type="ECO:0000256" key="14">
    <source>
        <dbReference type="ARBA" id="ARBA00032707"/>
    </source>
</evidence>
<evidence type="ECO:0000256" key="10">
    <source>
        <dbReference type="ARBA" id="ARBA00022989"/>
    </source>
</evidence>
<dbReference type="Pfam" id="PF02673">
    <property type="entry name" value="BacA"/>
    <property type="match status" value="1"/>
</dbReference>
<name>A0A6N2TG05_9ACTO</name>
<evidence type="ECO:0000256" key="5">
    <source>
        <dbReference type="ARBA" id="ARBA00022475"/>
    </source>
</evidence>
<protein>
    <recommendedName>
        <fullName evidence="4 17">Undecaprenyl-diphosphatase</fullName>
        <ecNumber evidence="3 17">3.6.1.27</ecNumber>
    </recommendedName>
    <alternativeName>
        <fullName evidence="15 17">Bacitracin resistance protein</fullName>
    </alternativeName>
    <alternativeName>
        <fullName evidence="14 17">Undecaprenyl pyrophosphate phosphatase</fullName>
    </alternativeName>
</protein>
<evidence type="ECO:0000313" key="18">
    <source>
        <dbReference type="EMBL" id="VYT04507.1"/>
    </source>
</evidence>
<evidence type="ECO:0000256" key="2">
    <source>
        <dbReference type="ARBA" id="ARBA00010621"/>
    </source>
</evidence>
<dbReference type="GO" id="GO:0009252">
    <property type="term" value="P:peptidoglycan biosynthetic process"/>
    <property type="evidence" value="ECO:0007669"/>
    <property type="project" value="UniProtKB-KW"/>
</dbReference>
<reference evidence="18" key="1">
    <citation type="submission" date="2019-11" db="EMBL/GenBank/DDBJ databases">
        <authorList>
            <person name="Feng L."/>
        </authorList>
    </citation>
    <scope>NUCLEOTIDE SEQUENCE</scope>
    <source>
        <strain evidence="18">AodontolyticusLFYP35</strain>
    </source>
</reference>
<dbReference type="GO" id="GO:0050380">
    <property type="term" value="F:undecaprenyl-diphosphatase activity"/>
    <property type="evidence" value="ECO:0007669"/>
    <property type="project" value="UniProtKB-UniRule"/>
</dbReference>
<keyword evidence="7 17" id="KW-0378">Hydrolase</keyword>
<evidence type="ECO:0000256" key="8">
    <source>
        <dbReference type="ARBA" id="ARBA00022960"/>
    </source>
</evidence>
<keyword evidence="11 17" id="KW-0472">Membrane</keyword>
<dbReference type="GO" id="GO:0005886">
    <property type="term" value="C:plasma membrane"/>
    <property type="evidence" value="ECO:0007669"/>
    <property type="project" value="UniProtKB-SubCell"/>
</dbReference>
<feature type="transmembrane region" description="Helical" evidence="17">
    <location>
        <begin position="257"/>
        <end position="276"/>
    </location>
</feature>
<keyword evidence="5 17" id="KW-1003">Cell membrane</keyword>
<evidence type="ECO:0000256" key="13">
    <source>
        <dbReference type="ARBA" id="ARBA00023316"/>
    </source>
</evidence>
<keyword evidence="13 17" id="KW-0961">Cell wall biogenesis/degradation</keyword>
<sequence length="285" mass="30573">MNWLDAIILGLVQGLTEFLPVSSSAHIRIVGELTGSTDPGAAFTAITQIGTELAVVIVFWKDIVRILSAWFRSLPLGAKENRVPSSDPDARMGWMIIVGSLPICILGLLFQDAIDTGLRNLWITSAMLIVFGLLLGFVDRYAPQERDLKSMTWKDALLYGIAQAMALIPGVSRSGGTITMGRFLGYTREAAARYSFLLAMPAVWASGLYKVAKVVTGSDTIAVGPTIAATIIAFVVGIVVILWFLKIISTQSYAPFVWYRIAIGILVALGLLSGLLSPLGTTPAA</sequence>
<gene>
    <name evidence="17 18" type="primary">uppP</name>
    <name evidence="18" type="ORF">AOLFYP35_01344</name>
</gene>
<dbReference type="HAMAP" id="MF_01006">
    <property type="entry name" value="Undec_diphosphatase"/>
    <property type="match status" value="1"/>
</dbReference>
<comment type="function">
    <text evidence="17">Catalyzes the dephosphorylation of undecaprenyl diphosphate (UPP). Confers resistance to bacitracin.</text>
</comment>
<dbReference type="PANTHER" id="PTHR30622">
    <property type="entry name" value="UNDECAPRENYL-DIPHOSPHATASE"/>
    <property type="match status" value="1"/>
</dbReference>
<evidence type="ECO:0000256" key="15">
    <source>
        <dbReference type="ARBA" id="ARBA00032932"/>
    </source>
</evidence>
<evidence type="ECO:0000256" key="9">
    <source>
        <dbReference type="ARBA" id="ARBA00022984"/>
    </source>
</evidence>
<dbReference type="EMBL" id="CACRSM010000002">
    <property type="protein sequence ID" value="VYT04507.1"/>
    <property type="molecule type" value="Genomic_DNA"/>
</dbReference>
<keyword evidence="8 17" id="KW-0133">Cell shape</keyword>
<dbReference type="PANTHER" id="PTHR30622:SF4">
    <property type="entry name" value="UNDECAPRENYL-DIPHOSPHATASE"/>
    <property type="match status" value="1"/>
</dbReference>
<feature type="transmembrane region" description="Helical" evidence="17">
    <location>
        <begin position="221"/>
        <end position="245"/>
    </location>
</feature>
<dbReference type="AlphaFoldDB" id="A0A6N2TG05"/>
<dbReference type="EC" id="3.6.1.27" evidence="3 17"/>
<keyword evidence="12 17" id="KW-0046">Antibiotic resistance</keyword>
<evidence type="ECO:0000256" key="7">
    <source>
        <dbReference type="ARBA" id="ARBA00022801"/>
    </source>
</evidence>
<keyword evidence="9 17" id="KW-0573">Peptidoglycan synthesis</keyword>
<feature type="transmembrane region" description="Helical" evidence="17">
    <location>
        <begin position="122"/>
        <end position="142"/>
    </location>
</feature>
<evidence type="ECO:0000256" key="16">
    <source>
        <dbReference type="ARBA" id="ARBA00047594"/>
    </source>
</evidence>
<feature type="transmembrane region" description="Helical" evidence="17">
    <location>
        <begin position="92"/>
        <end position="110"/>
    </location>
</feature>
<evidence type="ECO:0000256" key="1">
    <source>
        <dbReference type="ARBA" id="ARBA00004651"/>
    </source>
</evidence>
<keyword evidence="6 17" id="KW-0812">Transmembrane</keyword>
<evidence type="ECO:0000256" key="6">
    <source>
        <dbReference type="ARBA" id="ARBA00022692"/>
    </source>
</evidence>
<evidence type="ECO:0000256" key="4">
    <source>
        <dbReference type="ARBA" id="ARBA00021581"/>
    </source>
</evidence>